<reference evidence="1 2" key="1">
    <citation type="submission" date="2014-12" db="EMBL/GenBank/DDBJ databases">
        <title>Frankia sp. BMG5.1 draft genome.</title>
        <authorList>
            <person name="Gtari M."/>
            <person name="Ghodhbane-Gtari F."/>
            <person name="Nouioui I."/>
            <person name="Ktari A."/>
            <person name="Hezbri K."/>
            <person name="Mimouni W."/>
            <person name="Sbissi I."/>
            <person name="Ayari A."/>
            <person name="Yamanaka T."/>
            <person name="Normand P."/>
            <person name="Tisa L.S."/>
            <person name="Boudabous A."/>
        </authorList>
    </citation>
    <scope>NUCLEOTIDE SEQUENCE [LARGE SCALE GENOMIC DNA]</scope>
    <source>
        <strain evidence="1 2">BMG5.1</strain>
    </source>
</reference>
<protein>
    <submittedName>
        <fullName evidence="1">Plasmid replication, integration and excision activator</fullName>
    </submittedName>
</protein>
<gene>
    <name evidence="1" type="ORF">FrCorBMG51_15625</name>
</gene>
<evidence type="ECO:0000313" key="2">
    <source>
        <dbReference type="Proteomes" id="UP000035425"/>
    </source>
</evidence>
<name>A0ABR5F2D5_9ACTN</name>
<dbReference type="Proteomes" id="UP000035425">
    <property type="component" value="Unassembled WGS sequence"/>
</dbReference>
<evidence type="ECO:0000313" key="1">
    <source>
        <dbReference type="EMBL" id="KLL10835.1"/>
    </source>
</evidence>
<dbReference type="EMBL" id="JWIO01000025">
    <property type="protein sequence ID" value="KLL10835.1"/>
    <property type="molecule type" value="Genomic_DNA"/>
</dbReference>
<accession>A0ABR5F2D5</accession>
<keyword evidence="2" id="KW-1185">Reference proteome</keyword>
<organism evidence="1 2">
    <name type="scientific">Protofrankia coriariae</name>
    <dbReference type="NCBI Taxonomy" id="1562887"/>
    <lineage>
        <taxon>Bacteria</taxon>
        <taxon>Bacillati</taxon>
        <taxon>Actinomycetota</taxon>
        <taxon>Actinomycetes</taxon>
        <taxon>Frankiales</taxon>
        <taxon>Frankiaceae</taxon>
        <taxon>Protofrankia</taxon>
    </lineage>
</organism>
<proteinExistence type="predicted"/>
<sequence>MAIPRRIPVAFAAVFPHGAYVLGVEPASDYEKSKAGILDAQERDKDTGELVWVARVVDADPKARAGSAEVKVKISSPVRPVPPEPMPGTPFRPVEFDGLTLTPWVSTNGTQPRQEFALRATGMRPVRTTAGGRGSTGAAA</sequence>
<dbReference type="RefSeq" id="WP_047223788.1">
    <property type="nucleotide sequence ID" value="NZ_JWIO01000025.1"/>
</dbReference>
<comment type="caution">
    <text evidence="1">The sequence shown here is derived from an EMBL/GenBank/DDBJ whole genome shotgun (WGS) entry which is preliminary data.</text>
</comment>